<protein>
    <recommendedName>
        <fullName evidence="12">ABC transporter domain-containing protein</fullName>
    </recommendedName>
</protein>
<keyword evidence="4" id="KW-0067">ATP-binding</keyword>
<dbReference type="PROSITE" id="PS00211">
    <property type="entry name" value="ABC_TRANSPORTER_1"/>
    <property type="match status" value="1"/>
</dbReference>
<comment type="caution">
    <text evidence="10">The sequence shown here is derived from an EMBL/GenBank/DDBJ whole genome shotgun (WGS) entry which is preliminary data.</text>
</comment>
<evidence type="ECO:0000313" key="10">
    <source>
        <dbReference type="EMBL" id="ENW06028.1"/>
    </source>
</evidence>
<sequence length="554" mass="63516">MFFYKFKEIWHSSTHYYQHQKKHLIFLIVLVALASLVSAILPYFVKLIVDSTHENKNINYIYILVTSYCFAWLFSEIIEWTKNAFGGLITAKQESSILVAGLKNYLKIEKKQQDKIDIGIFNAEAVRASRAFSMIIFAILVVFVPVVLQLFFISYILFLNIGLVFAVGFMCAAIILFFISNFINRKSKIYYEPLYSIGNTLQGRFLEKINNAYEIKFNNSVEYEVSQFQKNVQNFVKQSAYSHFRIAGLMILQIIFIFIFLLSFLLISTKLFSIGKITTGDMVMISSYIMMLTTPSLMISQQINLLAGNMVAIEKFHSYFALEKDQLSEASYLDSHILFSFKNAVLEIAGKLTQPIHLNFYKNKMYAVVGKTGAGKSTLINYILGAYKIESGQLFYKSLDITHIYSNKIFDEVAFVGQNSTVSSGSLRENLVYNTNYKYTDDELTSLIRFFDLEKILLDNHLSLDSELDEFIKSLAGGEKQRLNILRAFLKQPKVLILDEPTSALDPKTAVKILKFLQENIETVIVITHFKECMQLADQVVNVEELFAIQSENF</sequence>
<feature type="domain" description="ABC transmembrane type-1" evidence="9">
    <location>
        <begin position="25"/>
        <end position="308"/>
    </location>
</feature>
<organism evidence="10 11">
    <name type="scientific">Acinetobacter beijerinckii ANC 3835</name>
    <dbReference type="NCBI Taxonomy" id="1217649"/>
    <lineage>
        <taxon>Bacteria</taxon>
        <taxon>Pseudomonadati</taxon>
        <taxon>Pseudomonadota</taxon>
        <taxon>Gammaproteobacteria</taxon>
        <taxon>Moraxellales</taxon>
        <taxon>Moraxellaceae</taxon>
        <taxon>Acinetobacter</taxon>
    </lineage>
</organism>
<evidence type="ECO:0000256" key="2">
    <source>
        <dbReference type="ARBA" id="ARBA00022692"/>
    </source>
</evidence>
<dbReference type="RefSeq" id="WP_005052560.1">
    <property type="nucleotide sequence ID" value="NZ_KB849758.1"/>
</dbReference>
<dbReference type="InterPro" id="IPR036640">
    <property type="entry name" value="ABC1_TM_sf"/>
</dbReference>
<accession>N9E6E7</accession>
<keyword evidence="3" id="KW-0547">Nucleotide-binding</keyword>
<feature type="transmembrane region" description="Helical" evidence="7">
    <location>
        <begin position="131"/>
        <end position="152"/>
    </location>
</feature>
<evidence type="ECO:0000256" key="1">
    <source>
        <dbReference type="ARBA" id="ARBA00004651"/>
    </source>
</evidence>
<dbReference type="PATRIC" id="fig|1217649.3.peg.843"/>
<dbReference type="EMBL" id="APQK01000009">
    <property type="protein sequence ID" value="ENW06028.1"/>
    <property type="molecule type" value="Genomic_DNA"/>
</dbReference>
<dbReference type="GO" id="GO:0005886">
    <property type="term" value="C:plasma membrane"/>
    <property type="evidence" value="ECO:0007669"/>
    <property type="project" value="UniProtKB-SubCell"/>
</dbReference>
<dbReference type="InterPro" id="IPR011527">
    <property type="entry name" value="ABC1_TM_dom"/>
</dbReference>
<dbReference type="Pfam" id="PF00664">
    <property type="entry name" value="ABC_membrane"/>
    <property type="match status" value="1"/>
</dbReference>
<name>N9E6E7_9GAMM</name>
<dbReference type="GO" id="GO:0140359">
    <property type="term" value="F:ABC-type transporter activity"/>
    <property type="evidence" value="ECO:0007669"/>
    <property type="project" value="InterPro"/>
</dbReference>
<dbReference type="InterPro" id="IPR027417">
    <property type="entry name" value="P-loop_NTPase"/>
</dbReference>
<feature type="transmembrane region" description="Helical" evidence="7">
    <location>
        <begin position="24"/>
        <end position="45"/>
    </location>
</feature>
<evidence type="ECO:0000256" key="7">
    <source>
        <dbReference type="SAM" id="Phobius"/>
    </source>
</evidence>
<dbReference type="PANTHER" id="PTHR24221">
    <property type="entry name" value="ATP-BINDING CASSETTE SUB-FAMILY B"/>
    <property type="match status" value="1"/>
</dbReference>
<gene>
    <name evidence="10" type="ORF">F934_00885</name>
</gene>
<evidence type="ECO:0008006" key="12">
    <source>
        <dbReference type="Google" id="ProtNLM"/>
    </source>
</evidence>
<dbReference type="InterPro" id="IPR017871">
    <property type="entry name" value="ABC_transporter-like_CS"/>
</dbReference>
<evidence type="ECO:0000256" key="6">
    <source>
        <dbReference type="ARBA" id="ARBA00023136"/>
    </source>
</evidence>
<dbReference type="SUPFAM" id="SSF90123">
    <property type="entry name" value="ABC transporter transmembrane region"/>
    <property type="match status" value="1"/>
</dbReference>
<evidence type="ECO:0000313" key="11">
    <source>
        <dbReference type="Proteomes" id="UP000018417"/>
    </source>
</evidence>
<evidence type="ECO:0000259" key="8">
    <source>
        <dbReference type="PROSITE" id="PS50893"/>
    </source>
</evidence>
<dbReference type="PROSITE" id="PS50893">
    <property type="entry name" value="ABC_TRANSPORTER_2"/>
    <property type="match status" value="1"/>
</dbReference>
<keyword evidence="2 7" id="KW-0812">Transmembrane</keyword>
<keyword evidence="6 7" id="KW-0472">Membrane</keyword>
<dbReference type="InterPro" id="IPR003439">
    <property type="entry name" value="ABC_transporter-like_ATP-bd"/>
</dbReference>
<proteinExistence type="predicted"/>
<dbReference type="SUPFAM" id="SSF52540">
    <property type="entry name" value="P-loop containing nucleoside triphosphate hydrolases"/>
    <property type="match status" value="1"/>
</dbReference>
<evidence type="ECO:0000256" key="3">
    <source>
        <dbReference type="ARBA" id="ARBA00022741"/>
    </source>
</evidence>
<evidence type="ECO:0000256" key="4">
    <source>
        <dbReference type="ARBA" id="ARBA00022840"/>
    </source>
</evidence>
<dbReference type="Gene3D" id="3.40.50.300">
    <property type="entry name" value="P-loop containing nucleotide triphosphate hydrolases"/>
    <property type="match status" value="1"/>
</dbReference>
<reference evidence="10 11" key="1">
    <citation type="submission" date="2013-02" db="EMBL/GenBank/DDBJ databases">
        <title>The Genome Sequence of Acinetobacter beijerinckii ANC 3835.</title>
        <authorList>
            <consortium name="The Broad Institute Genome Sequencing Platform"/>
            <consortium name="The Broad Institute Genome Sequencing Center for Infectious Disease"/>
            <person name="Cerqueira G."/>
            <person name="Feldgarden M."/>
            <person name="Courvalin P."/>
            <person name="Perichon B."/>
            <person name="Grillot-Courvalin C."/>
            <person name="Clermont D."/>
            <person name="Rocha E."/>
            <person name="Yoon E.-J."/>
            <person name="Nemec A."/>
            <person name="Walker B."/>
            <person name="Young S.K."/>
            <person name="Zeng Q."/>
            <person name="Gargeya S."/>
            <person name="Fitzgerald M."/>
            <person name="Haas B."/>
            <person name="Abouelleil A."/>
            <person name="Alvarado L."/>
            <person name="Arachchi H.M."/>
            <person name="Berlin A.M."/>
            <person name="Chapman S.B."/>
            <person name="Dewar J."/>
            <person name="Goldberg J."/>
            <person name="Griggs A."/>
            <person name="Gujja S."/>
            <person name="Hansen M."/>
            <person name="Howarth C."/>
            <person name="Imamovic A."/>
            <person name="Larimer J."/>
            <person name="McCowan C."/>
            <person name="Murphy C."/>
            <person name="Neiman D."/>
            <person name="Pearson M."/>
            <person name="Priest M."/>
            <person name="Roberts A."/>
            <person name="Saif S."/>
            <person name="Shea T."/>
            <person name="Sisk P."/>
            <person name="Sykes S."/>
            <person name="Wortman J."/>
            <person name="Nusbaum C."/>
            <person name="Birren B."/>
        </authorList>
    </citation>
    <scope>NUCLEOTIDE SEQUENCE [LARGE SCALE GENOMIC DNA]</scope>
    <source>
        <strain evidence="10 11">ANC 3835</strain>
    </source>
</reference>
<dbReference type="Gene3D" id="1.20.1560.10">
    <property type="entry name" value="ABC transporter type 1, transmembrane domain"/>
    <property type="match status" value="1"/>
</dbReference>
<dbReference type="GO" id="GO:0005524">
    <property type="term" value="F:ATP binding"/>
    <property type="evidence" value="ECO:0007669"/>
    <property type="project" value="UniProtKB-KW"/>
</dbReference>
<evidence type="ECO:0000256" key="5">
    <source>
        <dbReference type="ARBA" id="ARBA00022989"/>
    </source>
</evidence>
<feature type="transmembrane region" description="Helical" evidence="7">
    <location>
        <begin position="246"/>
        <end position="267"/>
    </location>
</feature>
<keyword evidence="5 7" id="KW-1133">Transmembrane helix</keyword>
<dbReference type="PANTHER" id="PTHR24221:SF654">
    <property type="entry name" value="ATP-BINDING CASSETTE SUB-FAMILY B MEMBER 6"/>
    <property type="match status" value="1"/>
</dbReference>
<dbReference type="HOGENOM" id="CLU_000604_93_0_6"/>
<dbReference type="AlphaFoldDB" id="N9E6E7"/>
<feature type="transmembrane region" description="Helical" evidence="7">
    <location>
        <begin position="57"/>
        <end position="74"/>
    </location>
</feature>
<dbReference type="OrthoDB" id="8952216at2"/>
<dbReference type="GO" id="GO:0016887">
    <property type="term" value="F:ATP hydrolysis activity"/>
    <property type="evidence" value="ECO:0007669"/>
    <property type="project" value="InterPro"/>
</dbReference>
<evidence type="ECO:0000259" key="9">
    <source>
        <dbReference type="PROSITE" id="PS50929"/>
    </source>
</evidence>
<dbReference type="InterPro" id="IPR003593">
    <property type="entry name" value="AAA+_ATPase"/>
</dbReference>
<feature type="domain" description="ABC transporter" evidence="8">
    <location>
        <begin position="333"/>
        <end position="554"/>
    </location>
</feature>
<feature type="transmembrane region" description="Helical" evidence="7">
    <location>
        <begin position="158"/>
        <end position="179"/>
    </location>
</feature>
<comment type="subcellular location">
    <subcellularLocation>
        <location evidence="1">Cell membrane</location>
        <topology evidence="1">Multi-pass membrane protein</topology>
    </subcellularLocation>
</comment>
<dbReference type="Pfam" id="PF00005">
    <property type="entry name" value="ABC_tran"/>
    <property type="match status" value="1"/>
</dbReference>
<dbReference type="CDD" id="cd03228">
    <property type="entry name" value="ABCC_MRP_Like"/>
    <property type="match status" value="1"/>
</dbReference>
<dbReference type="SMART" id="SM00382">
    <property type="entry name" value="AAA"/>
    <property type="match status" value="1"/>
</dbReference>
<dbReference type="InterPro" id="IPR039421">
    <property type="entry name" value="Type_1_exporter"/>
</dbReference>
<dbReference type="PROSITE" id="PS50929">
    <property type="entry name" value="ABC_TM1F"/>
    <property type="match status" value="1"/>
</dbReference>
<dbReference type="Proteomes" id="UP000018417">
    <property type="component" value="Unassembled WGS sequence"/>
</dbReference>